<feature type="domain" description="TNase-like" evidence="2">
    <location>
        <begin position="28"/>
        <end position="144"/>
    </location>
</feature>
<dbReference type="Pfam" id="PF00565">
    <property type="entry name" value="SNase"/>
    <property type="match status" value="1"/>
</dbReference>
<dbReference type="InterPro" id="IPR016071">
    <property type="entry name" value="Staphylococal_nuclease_OB-fold"/>
</dbReference>
<protein>
    <submittedName>
        <fullName evidence="3">Thermonuclease family protein</fullName>
    </submittedName>
</protein>
<name>A0A8K0Y0I6_9RHOB</name>
<comment type="caution">
    <text evidence="3">The sequence shown here is derived from an EMBL/GenBank/DDBJ whole genome shotgun (WGS) entry which is preliminary data.</text>
</comment>
<feature type="signal peptide" evidence="1">
    <location>
        <begin position="1"/>
        <end position="24"/>
    </location>
</feature>
<dbReference type="PANTHER" id="PTHR12302">
    <property type="entry name" value="EBNA2 BINDING PROTEIN P100"/>
    <property type="match status" value="1"/>
</dbReference>
<gene>
    <name evidence="3" type="ORF">JL811_13505</name>
</gene>
<dbReference type="AlphaFoldDB" id="A0A8K0Y0I6"/>
<dbReference type="PANTHER" id="PTHR12302:SF26">
    <property type="entry name" value="BLR1266 PROTEIN"/>
    <property type="match status" value="1"/>
</dbReference>
<organism evidence="3 4">
    <name type="scientific">Szabonella alba</name>
    <dbReference type="NCBI Taxonomy" id="2804194"/>
    <lineage>
        <taxon>Bacteria</taxon>
        <taxon>Pseudomonadati</taxon>
        <taxon>Pseudomonadota</taxon>
        <taxon>Alphaproteobacteria</taxon>
        <taxon>Rhodobacterales</taxon>
        <taxon>Paracoccaceae</taxon>
        <taxon>Szabonella</taxon>
    </lineage>
</organism>
<dbReference type="RefSeq" id="WP_202689227.1">
    <property type="nucleotide sequence ID" value="NZ_JAESVN010000005.1"/>
</dbReference>
<dbReference type="SUPFAM" id="SSF50199">
    <property type="entry name" value="Staphylococcal nuclease"/>
    <property type="match status" value="1"/>
</dbReference>
<evidence type="ECO:0000256" key="1">
    <source>
        <dbReference type="SAM" id="SignalP"/>
    </source>
</evidence>
<dbReference type="InterPro" id="IPR035437">
    <property type="entry name" value="SNase_OB-fold_sf"/>
</dbReference>
<feature type="chain" id="PRO_5035418719" evidence="1">
    <location>
        <begin position="25"/>
        <end position="222"/>
    </location>
</feature>
<dbReference type="Proteomes" id="UP000648908">
    <property type="component" value="Unassembled WGS sequence"/>
</dbReference>
<evidence type="ECO:0000313" key="3">
    <source>
        <dbReference type="EMBL" id="MBL4918240.1"/>
    </source>
</evidence>
<dbReference type="SMART" id="SM00318">
    <property type="entry name" value="SNc"/>
    <property type="match status" value="1"/>
</dbReference>
<evidence type="ECO:0000313" key="4">
    <source>
        <dbReference type="Proteomes" id="UP000648908"/>
    </source>
</evidence>
<dbReference type="Gene3D" id="2.40.50.90">
    <property type="match status" value="1"/>
</dbReference>
<proteinExistence type="predicted"/>
<accession>A0A8K0Y0I6</accession>
<dbReference type="PROSITE" id="PS50830">
    <property type="entry name" value="TNASE_3"/>
    <property type="match status" value="1"/>
</dbReference>
<sequence>MLRFRSLFIPVLTALALLPAPAPALDGVARVVDGDTLVLAGERLRLFGIDAPEKGQRCDPSGRNWACGDWAAARLRALVTGGLRCEALDRDRYGRTVARCHAGDLDIGAEMVRTGAATAYRRYSTDYIAQEAEAKSALRGLWNGQTAAPETFRQAQQSAGNTRPQAQDRCAIKGNISAKGERIYHLPGQRYYDKTRIDRRKGEAMFCSEAEARAAGFRRAKR</sequence>
<dbReference type="EMBL" id="JAESVN010000005">
    <property type="protein sequence ID" value="MBL4918240.1"/>
    <property type="molecule type" value="Genomic_DNA"/>
</dbReference>
<evidence type="ECO:0000259" key="2">
    <source>
        <dbReference type="PROSITE" id="PS50830"/>
    </source>
</evidence>
<reference evidence="3" key="1">
    <citation type="submission" date="2021-01" db="EMBL/GenBank/DDBJ databases">
        <title>Tabrizicola alba sp. nov. a motile alkaliphilic bacterium isolated from a soda lake.</title>
        <authorList>
            <person name="Szuroczki S."/>
            <person name="Abbaszade G."/>
            <person name="Schumann P."/>
            <person name="Toth E."/>
        </authorList>
    </citation>
    <scope>NUCLEOTIDE SEQUENCE</scope>
    <source>
        <strain evidence="3">DMG-N-6</strain>
    </source>
</reference>
<keyword evidence="4" id="KW-1185">Reference proteome</keyword>
<keyword evidence="1" id="KW-0732">Signal</keyword>